<name>A0ABQ4Z711_9ASTR</name>
<reference evidence="1" key="1">
    <citation type="journal article" date="2022" name="Int. J. Mol. Sci.">
        <title>Draft Genome of Tanacetum Coccineum: Genomic Comparison of Closely Related Tanacetum-Family Plants.</title>
        <authorList>
            <person name="Yamashiro T."/>
            <person name="Shiraishi A."/>
            <person name="Nakayama K."/>
            <person name="Satake H."/>
        </authorList>
    </citation>
    <scope>NUCLEOTIDE SEQUENCE</scope>
</reference>
<evidence type="ECO:0000313" key="1">
    <source>
        <dbReference type="EMBL" id="GJS85521.1"/>
    </source>
</evidence>
<gene>
    <name evidence="1" type="ORF">Tco_0752062</name>
</gene>
<comment type="caution">
    <text evidence="1">The sequence shown here is derived from an EMBL/GenBank/DDBJ whole genome shotgun (WGS) entry which is preliminary data.</text>
</comment>
<protein>
    <submittedName>
        <fullName evidence="1">Uncharacterized protein</fullName>
    </submittedName>
</protein>
<dbReference type="Proteomes" id="UP001151760">
    <property type="component" value="Unassembled WGS sequence"/>
</dbReference>
<dbReference type="EMBL" id="BQNB010011056">
    <property type="protein sequence ID" value="GJS85521.1"/>
    <property type="molecule type" value="Genomic_DNA"/>
</dbReference>
<keyword evidence="2" id="KW-1185">Reference proteome</keyword>
<sequence>MVQAKLKTLDALSSLLNKVTEALNQFAQVIASASKKTKDANVPLADQVGTKLAEGENNTNQATIFQLFQRKATKDANLNKQQSIPTSQITTTATSTTILQSFFLSILQIALIKTKGGGISKMFKGKKALYGDHVHLTEEQIKEQKRIEESAKSEVAKHEVEVRKEVLVDLLGPVVVSKLHHGLGHFDHARTFSSLLLAEVDKRNFINQAEESQFESLRKVQLQFFWYLEDQDHLHFSLCGDIETEDETLARDFQFQLGN</sequence>
<reference evidence="1" key="2">
    <citation type="submission" date="2022-01" db="EMBL/GenBank/DDBJ databases">
        <authorList>
            <person name="Yamashiro T."/>
            <person name="Shiraishi A."/>
            <person name="Satake H."/>
            <person name="Nakayama K."/>
        </authorList>
    </citation>
    <scope>NUCLEOTIDE SEQUENCE</scope>
</reference>
<evidence type="ECO:0000313" key="2">
    <source>
        <dbReference type="Proteomes" id="UP001151760"/>
    </source>
</evidence>
<organism evidence="1 2">
    <name type="scientific">Tanacetum coccineum</name>
    <dbReference type="NCBI Taxonomy" id="301880"/>
    <lineage>
        <taxon>Eukaryota</taxon>
        <taxon>Viridiplantae</taxon>
        <taxon>Streptophyta</taxon>
        <taxon>Embryophyta</taxon>
        <taxon>Tracheophyta</taxon>
        <taxon>Spermatophyta</taxon>
        <taxon>Magnoliopsida</taxon>
        <taxon>eudicotyledons</taxon>
        <taxon>Gunneridae</taxon>
        <taxon>Pentapetalae</taxon>
        <taxon>asterids</taxon>
        <taxon>campanulids</taxon>
        <taxon>Asterales</taxon>
        <taxon>Asteraceae</taxon>
        <taxon>Asteroideae</taxon>
        <taxon>Anthemideae</taxon>
        <taxon>Anthemidinae</taxon>
        <taxon>Tanacetum</taxon>
    </lineage>
</organism>
<proteinExistence type="predicted"/>
<accession>A0ABQ4Z711</accession>